<dbReference type="AlphaFoldDB" id="A0A210R3V1"/>
<dbReference type="Proteomes" id="UP000242188">
    <property type="component" value="Unassembled WGS sequence"/>
</dbReference>
<keyword evidence="2" id="KW-1185">Reference proteome</keyword>
<evidence type="ECO:0000313" key="1">
    <source>
        <dbReference type="EMBL" id="OWF55740.1"/>
    </source>
</evidence>
<protein>
    <submittedName>
        <fullName evidence="1">Uncharacterized protein</fullName>
    </submittedName>
</protein>
<reference evidence="1 2" key="1">
    <citation type="journal article" date="2017" name="Nat. Ecol. Evol.">
        <title>Scallop genome provides insights into evolution of bilaterian karyotype and development.</title>
        <authorList>
            <person name="Wang S."/>
            <person name="Zhang J."/>
            <person name="Jiao W."/>
            <person name="Li J."/>
            <person name="Xun X."/>
            <person name="Sun Y."/>
            <person name="Guo X."/>
            <person name="Huan P."/>
            <person name="Dong B."/>
            <person name="Zhang L."/>
            <person name="Hu X."/>
            <person name="Sun X."/>
            <person name="Wang J."/>
            <person name="Zhao C."/>
            <person name="Wang Y."/>
            <person name="Wang D."/>
            <person name="Huang X."/>
            <person name="Wang R."/>
            <person name="Lv J."/>
            <person name="Li Y."/>
            <person name="Zhang Z."/>
            <person name="Liu B."/>
            <person name="Lu W."/>
            <person name="Hui Y."/>
            <person name="Liang J."/>
            <person name="Zhou Z."/>
            <person name="Hou R."/>
            <person name="Li X."/>
            <person name="Liu Y."/>
            <person name="Li H."/>
            <person name="Ning X."/>
            <person name="Lin Y."/>
            <person name="Zhao L."/>
            <person name="Xing Q."/>
            <person name="Dou J."/>
            <person name="Li Y."/>
            <person name="Mao J."/>
            <person name="Guo H."/>
            <person name="Dou H."/>
            <person name="Li T."/>
            <person name="Mu C."/>
            <person name="Jiang W."/>
            <person name="Fu Q."/>
            <person name="Fu X."/>
            <person name="Miao Y."/>
            <person name="Liu J."/>
            <person name="Yu Q."/>
            <person name="Li R."/>
            <person name="Liao H."/>
            <person name="Li X."/>
            <person name="Kong Y."/>
            <person name="Jiang Z."/>
            <person name="Chourrout D."/>
            <person name="Li R."/>
            <person name="Bao Z."/>
        </authorList>
    </citation>
    <scope>NUCLEOTIDE SEQUENCE [LARGE SCALE GENOMIC DNA]</scope>
    <source>
        <strain evidence="1 2">PY_sf001</strain>
    </source>
</reference>
<name>A0A210R3V1_MIZYE</name>
<comment type="caution">
    <text evidence="1">The sequence shown here is derived from an EMBL/GenBank/DDBJ whole genome shotgun (WGS) entry which is preliminary data.</text>
</comment>
<gene>
    <name evidence="1" type="ORF">KP79_PYT03531</name>
</gene>
<organism evidence="1 2">
    <name type="scientific">Mizuhopecten yessoensis</name>
    <name type="common">Japanese scallop</name>
    <name type="synonym">Patinopecten yessoensis</name>
    <dbReference type="NCBI Taxonomy" id="6573"/>
    <lineage>
        <taxon>Eukaryota</taxon>
        <taxon>Metazoa</taxon>
        <taxon>Spiralia</taxon>
        <taxon>Lophotrochozoa</taxon>
        <taxon>Mollusca</taxon>
        <taxon>Bivalvia</taxon>
        <taxon>Autobranchia</taxon>
        <taxon>Pteriomorphia</taxon>
        <taxon>Pectinida</taxon>
        <taxon>Pectinoidea</taxon>
        <taxon>Pectinidae</taxon>
        <taxon>Mizuhopecten</taxon>
    </lineage>
</organism>
<evidence type="ECO:0000313" key="2">
    <source>
        <dbReference type="Proteomes" id="UP000242188"/>
    </source>
</evidence>
<dbReference type="EMBL" id="NEDP02000499">
    <property type="protein sequence ID" value="OWF55740.1"/>
    <property type="molecule type" value="Genomic_DNA"/>
</dbReference>
<accession>A0A210R3V1</accession>
<proteinExistence type="predicted"/>
<sequence length="200" mass="22859">MSEFTSSFPAIVNRDIRHIYSGFPDFKPIARHAKPFPTVEQLRQKQAAHLLKTAVLRTSKYDDNIKKPQYIPRAPAFRAFPANELRPITARLVKPTVASAVKRTKSDLEDDFTSNFKAIQHAKVRFPKFMGLRKVDEGELQVILLHVSRPTKISDIRARVNNRQMATVKAIETARKGVYSARINRGHKKDLLLPRFGKVM</sequence>